<organism evidence="2 3">
    <name type="scientific">Pleurodeles waltl</name>
    <name type="common">Iberian ribbed newt</name>
    <dbReference type="NCBI Taxonomy" id="8319"/>
    <lineage>
        <taxon>Eukaryota</taxon>
        <taxon>Metazoa</taxon>
        <taxon>Chordata</taxon>
        <taxon>Craniata</taxon>
        <taxon>Vertebrata</taxon>
        <taxon>Euteleostomi</taxon>
        <taxon>Amphibia</taxon>
        <taxon>Batrachia</taxon>
        <taxon>Caudata</taxon>
        <taxon>Salamandroidea</taxon>
        <taxon>Salamandridae</taxon>
        <taxon>Pleurodelinae</taxon>
        <taxon>Pleurodeles</taxon>
    </lineage>
</organism>
<name>A0AAV7Q7S4_PLEWA</name>
<feature type="compositionally biased region" description="Basic and acidic residues" evidence="1">
    <location>
        <begin position="187"/>
        <end position="198"/>
    </location>
</feature>
<gene>
    <name evidence="2" type="ORF">NDU88_003017</name>
</gene>
<accession>A0AAV7Q7S4</accession>
<dbReference type="Proteomes" id="UP001066276">
    <property type="component" value="Chromosome 6"/>
</dbReference>
<dbReference type="EMBL" id="JANPWB010000010">
    <property type="protein sequence ID" value="KAJ1136602.1"/>
    <property type="molecule type" value="Genomic_DNA"/>
</dbReference>
<feature type="region of interest" description="Disordered" evidence="1">
    <location>
        <begin position="152"/>
        <end position="217"/>
    </location>
</feature>
<comment type="caution">
    <text evidence="2">The sequence shown here is derived from an EMBL/GenBank/DDBJ whole genome shotgun (WGS) entry which is preliminary data.</text>
</comment>
<feature type="compositionally biased region" description="Basic and acidic residues" evidence="1">
    <location>
        <begin position="152"/>
        <end position="163"/>
    </location>
</feature>
<protein>
    <submittedName>
        <fullName evidence="2">Uncharacterized protein</fullName>
    </submittedName>
</protein>
<evidence type="ECO:0000313" key="2">
    <source>
        <dbReference type="EMBL" id="KAJ1136602.1"/>
    </source>
</evidence>
<sequence>MLVFPLELNYQVRRFKRVVKDFIQLAIKKGTLHRLRKLWSFCREDITGRLLWSHAEEEKIVTAGTLEASPAPQPEQKEVCSIVGALEEEDPPQTAQERHEVLKNTQARKQTLATNNIGPELDADLEELIAKARELLTQQKKVQVAKNINERAMNEATKRKPDTLPKSPGQGTLVARTSAPSKGAGSQEKHFDCTEERQQTMYRQGARQPESSGVSGQ</sequence>
<keyword evidence="3" id="KW-1185">Reference proteome</keyword>
<evidence type="ECO:0000256" key="1">
    <source>
        <dbReference type="SAM" id="MobiDB-lite"/>
    </source>
</evidence>
<dbReference type="AlphaFoldDB" id="A0AAV7Q7S4"/>
<evidence type="ECO:0000313" key="3">
    <source>
        <dbReference type="Proteomes" id="UP001066276"/>
    </source>
</evidence>
<proteinExistence type="predicted"/>
<reference evidence="2" key="1">
    <citation type="journal article" date="2022" name="bioRxiv">
        <title>Sequencing and chromosome-scale assembly of the giantPleurodeles waltlgenome.</title>
        <authorList>
            <person name="Brown T."/>
            <person name="Elewa A."/>
            <person name="Iarovenko S."/>
            <person name="Subramanian E."/>
            <person name="Araus A.J."/>
            <person name="Petzold A."/>
            <person name="Susuki M."/>
            <person name="Suzuki K.-i.T."/>
            <person name="Hayashi T."/>
            <person name="Toyoda A."/>
            <person name="Oliveira C."/>
            <person name="Osipova E."/>
            <person name="Leigh N.D."/>
            <person name="Simon A."/>
            <person name="Yun M.H."/>
        </authorList>
    </citation>
    <scope>NUCLEOTIDE SEQUENCE</scope>
    <source>
        <strain evidence="2">20211129_DDA</strain>
        <tissue evidence="2">Liver</tissue>
    </source>
</reference>